<keyword evidence="2" id="KW-1185">Reference proteome</keyword>
<name>A0ACB8FYP4_9SAUR</name>
<evidence type="ECO:0000313" key="2">
    <source>
        <dbReference type="Proteomes" id="UP000827872"/>
    </source>
</evidence>
<comment type="caution">
    <text evidence="1">The sequence shown here is derived from an EMBL/GenBank/DDBJ whole genome shotgun (WGS) entry which is preliminary data.</text>
</comment>
<organism evidence="1 2">
    <name type="scientific">Sphaerodactylus townsendi</name>
    <dbReference type="NCBI Taxonomy" id="933632"/>
    <lineage>
        <taxon>Eukaryota</taxon>
        <taxon>Metazoa</taxon>
        <taxon>Chordata</taxon>
        <taxon>Craniata</taxon>
        <taxon>Vertebrata</taxon>
        <taxon>Euteleostomi</taxon>
        <taxon>Lepidosauria</taxon>
        <taxon>Squamata</taxon>
        <taxon>Bifurcata</taxon>
        <taxon>Gekkota</taxon>
        <taxon>Sphaerodactylidae</taxon>
        <taxon>Sphaerodactylus</taxon>
    </lineage>
</organism>
<gene>
    <name evidence="1" type="ORF">K3G42_015618</name>
</gene>
<evidence type="ECO:0000313" key="1">
    <source>
        <dbReference type="EMBL" id="KAH8012226.1"/>
    </source>
</evidence>
<dbReference type="EMBL" id="CM037626">
    <property type="protein sequence ID" value="KAH8012226.1"/>
    <property type="molecule type" value="Genomic_DNA"/>
</dbReference>
<proteinExistence type="predicted"/>
<sequence length="152" mass="16697">MLRNKSDHENLVTWIPQRLFRAAPEAQPDSGFPTRVAELCGLGGGGRRDYSGAPSLGIAAQTSPRHPQGRARACEVVCSGYPRRVRAGPARLLCQADLVCLVVPGLQQNTSAEKRQLSQQQQPARRPFFPDLQILNSLLQRKLWGGCIKSRA</sequence>
<dbReference type="Proteomes" id="UP000827872">
    <property type="component" value="Linkage Group LG13"/>
</dbReference>
<accession>A0ACB8FYP4</accession>
<reference evidence="1" key="1">
    <citation type="submission" date="2021-08" db="EMBL/GenBank/DDBJ databases">
        <title>The first chromosome-level gecko genome reveals the dynamic sex chromosomes of Neotropical dwarf geckos (Sphaerodactylidae: Sphaerodactylus).</title>
        <authorList>
            <person name="Pinto B.J."/>
            <person name="Keating S.E."/>
            <person name="Gamble T."/>
        </authorList>
    </citation>
    <scope>NUCLEOTIDE SEQUENCE</scope>
    <source>
        <strain evidence="1">TG3544</strain>
    </source>
</reference>
<protein>
    <submittedName>
        <fullName evidence="1">Uncharacterized protein</fullName>
    </submittedName>
</protein>